<feature type="transmembrane region" description="Helical" evidence="6">
    <location>
        <begin position="429"/>
        <end position="451"/>
    </location>
</feature>
<dbReference type="GO" id="GO:0022857">
    <property type="term" value="F:transmembrane transporter activity"/>
    <property type="evidence" value="ECO:0007669"/>
    <property type="project" value="InterPro"/>
</dbReference>
<feature type="transmembrane region" description="Helical" evidence="6">
    <location>
        <begin position="397"/>
        <end position="417"/>
    </location>
</feature>
<organism evidence="7 8">
    <name type="scientific">Stylonychia lemnae</name>
    <name type="common">Ciliate</name>
    <dbReference type="NCBI Taxonomy" id="5949"/>
    <lineage>
        <taxon>Eukaryota</taxon>
        <taxon>Sar</taxon>
        <taxon>Alveolata</taxon>
        <taxon>Ciliophora</taxon>
        <taxon>Intramacronucleata</taxon>
        <taxon>Spirotrichea</taxon>
        <taxon>Stichotrichia</taxon>
        <taxon>Sporadotrichida</taxon>
        <taxon>Oxytrichidae</taxon>
        <taxon>Stylonychinae</taxon>
        <taxon>Stylonychia</taxon>
    </lineage>
</organism>
<proteinExistence type="predicted"/>
<feature type="transmembrane region" description="Helical" evidence="6">
    <location>
        <begin position="285"/>
        <end position="304"/>
    </location>
</feature>
<dbReference type="InterPro" id="IPR036259">
    <property type="entry name" value="MFS_trans_sf"/>
</dbReference>
<feature type="transmembrane region" description="Helical" evidence="6">
    <location>
        <begin position="167"/>
        <end position="190"/>
    </location>
</feature>
<dbReference type="PANTHER" id="PTHR23506:SF26">
    <property type="entry name" value="MFS-TYPE TRANSPORTER SLC18B1"/>
    <property type="match status" value="1"/>
</dbReference>
<keyword evidence="5 6" id="KW-0472">Membrane</keyword>
<comment type="subcellular location">
    <subcellularLocation>
        <location evidence="1">Membrane</location>
        <topology evidence="1">Multi-pass membrane protein</topology>
    </subcellularLocation>
</comment>
<dbReference type="OrthoDB" id="301889at2759"/>
<dbReference type="PANTHER" id="PTHR23506">
    <property type="entry name" value="GH10249P"/>
    <property type="match status" value="1"/>
</dbReference>
<dbReference type="SUPFAM" id="SSF103473">
    <property type="entry name" value="MFS general substrate transporter"/>
    <property type="match status" value="1"/>
</dbReference>
<dbReference type="InterPro" id="IPR011701">
    <property type="entry name" value="MFS"/>
</dbReference>
<dbReference type="InterPro" id="IPR050930">
    <property type="entry name" value="MFS_Vesicular_Transporter"/>
</dbReference>
<gene>
    <name evidence="7" type="primary">Contig19671.g20857</name>
    <name evidence="7" type="ORF">STYLEM_7423</name>
</gene>
<feature type="transmembrane region" description="Helical" evidence="6">
    <location>
        <begin position="196"/>
        <end position="217"/>
    </location>
</feature>
<evidence type="ECO:0000256" key="6">
    <source>
        <dbReference type="SAM" id="Phobius"/>
    </source>
</evidence>
<feature type="transmembrane region" description="Helical" evidence="6">
    <location>
        <begin position="316"/>
        <end position="333"/>
    </location>
</feature>
<keyword evidence="4 6" id="KW-1133">Transmembrane helix</keyword>
<feature type="transmembrane region" description="Helical" evidence="6">
    <location>
        <begin position="70"/>
        <end position="88"/>
    </location>
</feature>
<dbReference type="Proteomes" id="UP000039865">
    <property type="component" value="Unassembled WGS sequence"/>
</dbReference>
<feature type="transmembrane region" description="Helical" evidence="6">
    <location>
        <begin position="253"/>
        <end position="273"/>
    </location>
</feature>
<evidence type="ECO:0000256" key="2">
    <source>
        <dbReference type="ARBA" id="ARBA00022448"/>
    </source>
</evidence>
<name>A0A078A9B7_STYLE</name>
<evidence type="ECO:0000256" key="5">
    <source>
        <dbReference type="ARBA" id="ARBA00023136"/>
    </source>
</evidence>
<evidence type="ECO:0000313" key="7">
    <source>
        <dbReference type="EMBL" id="CDW78446.1"/>
    </source>
</evidence>
<dbReference type="Pfam" id="PF07690">
    <property type="entry name" value="MFS_1"/>
    <property type="match status" value="1"/>
</dbReference>
<evidence type="ECO:0000256" key="3">
    <source>
        <dbReference type="ARBA" id="ARBA00022692"/>
    </source>
</evidence>
<dbReference type="AlphaFoldDB" id="A0A078A9B7"/>
<dbReference type="EMBL" id="CCKQ01007100">
    <property type="protein sequence ID" value="CDW78446.1"/>
    <property type="molecule type" value="Genomic_DNA"/>
</dbReference>
<sequence length="533" mass="60977">MQLVFKKFLKSINDRLVLLKIYVQNSPSIRVKEYDPDLESDATKRKVSDDIVIDIQNQNVLNDKLVRKNVLLSCLFQIMMINTLFLNIENILPTWIPDHFPEYHAMQISFILMQVSQLGATSFIKNEKYYLYISIFLRFIQGIGSAQVNTSCFAIITFVFQDDREKYIGMAESASGFGLMVGPIVGGLLYNSFGYFSTFFIFGIILAANLMIAYLFCPDYLNKSIDETDQTMNPKGCKEVSFKMFLVNRRANFAFIGCIFVCISMSYNSAFLTDVLRTEKNIDPYYHGFVLSFPMLTYTVSTIYVCKILKYFPRRIFIMISLIILATATFFQGPSQILNIPESNTLMILGFGLCGIGQAFVFIPLLPEAIESVYIQEDIVEGENEFQDQILNDLASALYSTYYSIGMILAPTIGGYIYESIGYRNTCDFVGIITIIFTVMFFTFNVGFKIIKQEKLIAQRQANLKAKYQERLSNLTSQDEIVRINNLIDDKSAFKRNLSIEKEDLFCSPVKLGLISYQQDQTAEYIMEDEIDL</sequence>
<evidence type="ECO:0000313" key="8">
    <source>
        <dbReference type="Proteomes" id="UP000039865"/>
    </source>
</evidence>
<keyword evidence="8" id="KW-1185">Reference proteome</keyword>
<feature type="transmembrane region" description="Helical" evidence="6">
    <location>
        <begin position="129"/>
        <end position="160"/>
    </location>
</feature>
<accession>A0A078A9B7</accession>
<feature type="transmembrane region" description="Helical" evidence="6">
    <location>
        <begin position="345"/>
        <end position="366"/>
    </location>
</feature>
<dbReference type="InParanoid" id="A0A078A9B7"/>
<keyword evidence="3 6" id="KW-0812">Transmembrane</keyword>
<dbReference type="Gene3D" id="1.20.1250.20">
    <property type="entry name" value="MFS general substrate transporter like domains"/>
    <property type="match status" value="2"/>
</dbReference>
<evidence type="ECO:0000256" key="1">
    <source>
        <dbReference type="ARBA" id="ARBA00004141"/>
    </source>
</evidence>
<keyword evidence="2" id="KW-0813">Transport</keyword>
<reference evidence="7 8" key="1">
    <citation type="submission" date="2014-06" db="EMBL/GenBank/DDBJ databases">
        <authorList>
            <person name="Swart Estienne"/>
        </authorList>
    </citation>
    <scope>NUCLEOTIDE SEQUENCE [LARGE SCALE GENOMIC DNA]</scope>
    <source>
        <strain evidence="7 8">130c</strain>
    </source>
</reference>
<dbReference type="OMA" id="SEFLMGP"/>
<dbReference type="GO" id="GO:0016020">
    <property type="term" value="C:membrane"/>
    <property type="evidence" value="ECO:0007669"/>
    <property type="project" value="UniProtKB-SubCell"/>
</dbReference>
<evidence type="ECO:0000256" key="4">
    <source>
        <dbReference type="ARBA" id="ARBA00022989"/>
    </source>
</evidence>
<protein>
    <submittedName>
        <fullName evidence="7">Major facilitator superfamily protein</fullName>
    </submittedName>
</protein>
<dbReference type="CDD" id="cd17325">
    <property type="entry name" value="MFS_MdtG_SLC18_like"/>
    <property type="match status" value="1"/>
</dbReference>